<comment type="caution">
    <text evidence="2">The sequence shown here is derived from an EMBL/GenBank/DDBJ whole genome shotgun (WGS) entry which is preliminary data.</text>
</comment>
<dbReference type="InterPro" id="IPR002575">
    <property type="entry name" value="Aminoglycoside_PTrfase"/>
</dbReference>
<gene>
    <name evidence="2" type="ORF">HALOF300_02937</name>
</gene>
<organism evidence="2 3">
    <name type="scientific">Occultella aeris</name>
    <dbReference type="NCBI Taxonomy" id="2761496"/>
    <lineage>
        <taxon>Bacteria</taxon>
        <taxon>Bacillati</taxon>
        <taxon>Actinomycetota</taxon>
        <taxon>Actinomycetes</taxon>
        <taxon>Micrococcales</taxon>
        <taxon>Ruaniaceae</taxon>
        <taxon>Occultella</taxon>
    </lineage>
</organism>
<feature type="domain" description="Aminoglycoside phosphotransferase" evidence="1">
    <location>
        <begin position="201"/>
        <end position="382"/>
    </location>
</feature>
<protein>
    <submittedName>
        <fullName evidence="2">Phosphotransferase enzyme family protein</fullName>
    </submittedName>
</protein>
<dbReference type="Gene3D" id="3.90.1200.10">
    <property type="match status" value="1"/>
</dbReference>
<name>A0A7M4DLC0_9MICO</name>
<dbReference type="Proteomes" id="UP000419743">
    <property type="component" value="Unassembled WGS sequence"/>
</dbReference>
<dbReference type="RefSeq" id="WP_156741657.1">
    <property type="nucleotide sequence ID" value="NZ_CACRYJ010000044.1"/>
</dbReference>
<evidence type="ECO:0000259" key="1">
    <source>
        <dbReference type="Pfam" id="PF01636"/>
    </source>
</evidence>
<proteinExistence type="predicted"/>
<evidence type="ECO:0000313" key="3">
    <source>
        <dbReference type="Proteomes" id="UP000419743"/>
    </source>
</evidence>
<dbReference type="GO" id="GO:0016740">
    <property type="term" value="F:transferase activity"/>
    <property type="evidence" value="ECO:0007669"/>
    <property type="project" value="UniProtKB-KW"/>
</dbReference>
<keyword evidence="3" id="KW-1185">Reference proteome</keyword>
<accession>A0A7M4DLC0</accession>
<dbReference type="SUPFAM" id="SSF56112">
    <property type="entry name" value="Protein kinase-like (PK-like)"/>
    <property type="match status" value="1"/>
</dbReference>
<keyword evidence="2" id="KW-0808">Transferase</keyword>
<dbReference type="Pfam" id="PF01636">
    <property type="entry name" value="APH"/>
    <property type="match status" value="1"/>
</dbReference>
<dbReference type="EMBL" id="CACRYJ010000044">
    <property type="protein sequence ID" value="VZO38054.1"/>
    <property type="molecule type" value="Genomic_DNA"/>
</dbReference>
<evidence type="ECO:0000313" key="2">
    <source>
        <dbReference type="EMBL" id="VZO38054.1"/>
    </source>
</evidence>
<reference evidence="2 3" key="1">
    <citation type="submission" date="2019-11" db="EMBL/GenBank/DDBJ databases">
        <authorList>
            <person name="Criscuolo A."/>
        </authorList>
    </citation>
    <scope>NUCLEOTIDE SEQUENCE [LARGE SCALE GENOMIC DNA]</scope>
    <source>
        <strain evidence="2">CIP111667</strain>
    </source>
</reference>
<dbReference type="InterPro" id="IPR011009">
    <property type="entry name" value="Kinase-like_dom_sf"/>
</dbReference>
<sequence length="442" mass="46537">MATPAGSDGRVWVAALAGSDVLTSPAPDGSPSLPSVQGRWLSASELRAATGIPAALPIAPARLVGEHAVVHVLDVTEPISWPAEHRVAFSGIDRLAVPAEVRAAVELGVAERRAAVPTPALRPDWYRAGWLDEATAWVDRQVSALGLRREGPGEPIKVWCLSAVVRFDCRGDGGANRPLYLKAACDWFRAEPAITVAIGALAPAHVPTVRAADAARGWLLLDPLPGAGTDAPVEPDTAGLALPTARAMADLQLRSLEHVEALKRAGCPDRGTEPTLAAFADVLAGSVELPLLSAAERAGLSQLGRRVERHLRDLASCGIPDTLTHGDLHLGNVAADADRLVIYDWTDAAIAHPFLDAALLARSHREEDPAAGDAVLAEFAAPWRAHSPGADVDRALALAPVANLVHQCNSYEGIARSLEPDARWELAGVVAANLRQLLEQLT</sequence>
<dbReference type="AlphaFoldDB" id="A0A7M4DLC0"/>